<keyword evidence="1" id="KW-1133">Transmembrane helix</keyword>
<organism evidence="2 3">
    <name type="scientific">Coptis chinensis</name>
    <dbReference type="NCBI Taxonomy" id="261450"/>
    <lineage>
        <taxon>Eukaryota</taxon>
        <taxon>Viridiplantae</taxon>
        <taxon>Streptophyta</taxon>
        <taxon>Embryophyta</taxon>
        <taxon>Tracheophyta</taxon>
        <taxon>Spermatophyta</taxon>
        <taxon>Magnoliopsida</taxon>
        <taxon>Ranunculales</taxon>
        <taxon>Ranunculaceae</taxon>
        <taxon>Coptidoideae</taxon>
        <taxon>Coptis</taxon>
    </lineage>
</organism>
<sequence length="55" mass="6373">MSNSFWHSAVLMLTICSYVCNIKCSIRIRRKVWSQCMVLYNAPGLLLDIQIIIIL</sequence>
<keyword evidence="3" id="KW-1185">Reference proteome</keyword>
<keyword evidence="1" id="KW-0472">Membrane</keyword>
<evidence type="ECO:0000313" key="3">
    <source>
        <dbReference type="Proteomes" id="UP000631114"/>
    </source>
</evidence>
<evidence type="ECO:0000256" key="1">
    <source>
        <dbReference type="SAM" id="Phobius"/>
    </source>
</evidence>
<evidence type="ECO:0000313" key="2">
    <source>
        <dbReference type="EMBL" id="KAF9608305.1"/>
    </source>
</evidence>
<reference evidence="2 3" key="1">
    <citation type="submission" date="2020-10" db="EMBL/GenBank/DDBJ databases">
        <title>The Coptis chinensis genome and diversification of protoberbering-type alkaloids.</title>
        <authorList>
            <person name="Wang B."/>
            <person name="Shu S."/>
            <person name="Song C."/>
            <person name="Liu Y."/>
        </authorList>
    </citation>
    <scope>NUCLEOTIDE SEQUENCE [LARGE SCALE GENOMIC DNA]</scope>
    <source>
        <strain evidence="2">HL-2020</strain>
        <tissue evidence="2">Leaf</tissue>
    </source>
</reference>
<feature type="transmembrane region" description="Helical" evidence="1">
    <location>
        <begin position="6"/>
        <end position="26"/>
    </location>
</feature>
<dbReference type="EMBL" id="JADFTS010000004">
    <property type="protein sequence ID" value="KAF9608305.1"/>
    <property type="molecule type" value="Genomic_DNA"/>
</dbReference>
<dbReference type="AlphaFoldDB" id="A0A835LUT8"/>
<accession>A0A835LUT8</accession>
<dbReference type="Proteomes" id="UP000631114">
    <property type="component" value="Unassembled WGS sequence"/>
</dbReference>
<protein>
    <submittedName>
        <fullName evidence="2">Uncharacterized protein</fullName>
    </submittedName>
</protein>
<proteinExistence type="predicted"/>
<gene>
    <name evidence="2" type="ORF">IFM89_008590</name>
</gene>
<comment type="caution">
    <text evidence="2">The sequence shown here is derived from an EMBL/GenBank/DDBJ whole genome shotgun (WGS) entry which is preliminary data.</text>
</comment>
<name>A0A835LUT8_9MAGN</name>
<keyword evidence="1" id="KW-0812">Transmembrane</keyword>